<evidence type="ECO:0000313" key="6">
    <source>
        <dbReference type="EMBL" id="PRY85785.1"/>
    </source>
</evidence>
<gene>
    <name evidence="6" type="ORF">CLV74_1147</name>
</gene>
<feature type="domain" description="Sugar-binding" evidence="5">
    <location>
        <begin position="62"/>
        <end position="312"/>
    </location>
</feature>
<evidence type="ECO:0000256" key="4">
    <source>
        <dbReference type="ARBA" id="ARBA00023163"/>
    </source>
</evidence>
<accession>A0A2T0WGJ2</accession>
<organism evidence="6 7">
    <name type="scientific">Donghicola tyrosinivorans</name>
    <dbReference type="NCBI Taxonomy" id="1652492"/>
    <lineage>
        <taxon>Bacteria</taxon>
        <taxon>Pseudomonadati</taxon>
        <taxon>Pseudomonadota</taxon>
        <taxon>Alphaproteobacteria</taxon>
        <taxon>Rhodobacterales</taxon>
        <taxon>Roseobacteraceae</taxon>
        <taxon>Donghicola</taxon>
    </lineage>
</organism>
<dbReference type="GO" id="GO:0030246">
    <property type="term" value="F:carbohydrate binding"/>
    <property type="evidence" value="ECO:0007669"/>
    <property type="project" value="InterPro"/>
</dbReference>
<comment type="caution">
    <text evidence="6">The sequence shown here is derived from an EMBL/GenBank/DDBJ whole genome shotgun (WGS) entry which is preliminary data.</text>
</comment>
<dbReference type="GO" id="GO:0003677">
    <property type="term" value="F:DNA binding"/>
    <property type="evidence" value="ECO:0007669"/>
    <property type="project" value="UniProtKB-KW"/>
</dbReference>
<proteinExistence type="inferred from homology"/>
<reference evidence="6 7" key="1">
    <citation type="submission" date="2018-03" db="EMBL/GenBank/DDBJ databases">
        <title>Genomic Encyclopedia of Archaeal and Bacterial Type Strains, Phase II (KMG-II): from individual species to whole genera.</title>
        <authorList>
            <person name="Goeker M."/>
        </authorList>
    </citation>
    <scope>NUCLEOTIDE SEQUENCE [LARGE SCALE GENOMIC DNA]</scope>
    <source>
        <strain evidence="6 7">DSM 100212</strain>
    </source>
</reference>
<dbReference type="AlphaFoldDB" id="A0A2T0WGJ2"/>
<evidence type="ECO:0000256" key="1">
    <source>
        <dbReference type="ARBA" id="ARBA00010466"/>
    </source>
</evidence>
<evidence type="ECO:0000259" key="5">
    <source>
        <dbReference type="Pfam" id="PF04198"/>
    </source>
</evidence>
<dbReference type="Proteomes" id="UP000238392">
    <property type="component" value="Unassembled WGS sequence"/>
</dbReference>
<sequence length="314" mass="33405">MSNESKAQKRQDDIARAAWLYYIAGKTQDEVASVLGVSRQSAQRMVSQAMALGLVKVRIDHPISNCLDLSNALRDRFGLEFCEVVPALSDAKASSLATSFTTGDVLEEWLNRVEPLIIGLGTGRTLRAAVEHLPKVDCTQHRIVSLTGNIAPDGSTAYYNVLFNITSKVSATTYPLPLPVIAATQEERDFMLGQKTISATRQLAAHADVKFVGVAPVGENAPLALDGFVTRTEAVALEKGGAIGEILGWVFDQDGVLMDTATNRRVCSAPLEGGLTIASASGLEKAAAIRAAIKGGLINGLITDEATAVQIMRL</sequence>
<dbReference type="PANTHER" id="PTHR34294">
    <property type="entry name" value="TRANSCRIPTIONAL REGULATOR-RELATED"/>
    <property type="match status" value="1"/>
</dbReference>
<dbReference type="InterPro" id="IPR037171">
    <property type="entry name" value="NagB/RpiA_transferase-like"/>
</dbReference>
<keyword evidence="3 6" id="KW-0238">DNA-binding</keyword>
<dbReference type="InterPro" id="IPR051054">
    <property type="entry name" value="SorC_transcr_regulators"/>
</dbReference>
<evidence type="ECO:0000256" key="2">
    <source>
        <dbReference type="ARBA" id="ARBA00023015"/>
    </source>
</evidence>
<dbReference type="InterPro" id="IPR007324">
    <property type="entry name" value="Sugar-bd_dom_put"/>
</dbReference>
<dbReference type="Gene3D" id="1.10.10.10">
    <property type="entry name" value="Winged helix-like DNA-binding domain superfamily/Winged helix DNA-binding domain"/>
    <property type="match status" value="1"/>
</dbReference>
<comment type="similarity">
    <text evidence="1">Belongs to the SorC transcriptional regulatory family.</text>
</comment>
<dbReference type="OrthoDB" id="7065657at2"/>
<dbReference type="SUPFAM" id="SSF100950">
    <property type="entry name" value="NagB/RpiA/CoA transferase-like"/>
    <property type="match status" value="1"/>
</dbReference>
<keyword evidence="4" id="KW-0804">Transcription</keyword>
<protein>
    <submittedName>
        <fullName evidence="6">DNA-binding transcriptional regulator LsrR (DeoR family)</fullName>
    </submittedName>
</protein>
<dbReference type="PANTHER" id="PTHR34294:SF1">
    <property type="entry name" value="TRANSCRIPTIONAL REGULATOR LSRR"/>
    <property type="match status" value="1"/>
</dbReference>
<dbReference type="EMBL" id="PVTQ01000014">
    <property type="protein sequence ID" value="PRY85785.1"/>
    <property type="molecule type" value="Genomic_DNA"/>
</dbReference>
<evidence type="ECO:0000313" key="7">
    <source>
        <dbReference type="Proteomes" id="UP000238392"/>
    </source>
</evidence>
<evidence type="ECO:0000256" key="3">
    <source>
        <dbReference type="ARBA" id="ARBA00023125"/>
    </source>
</evidence>
<keyword evidence="7" id="KW-1185">Reference proteome</keyword>
<dbReference type="InterPro" id="IPR036388">
    <property type="entry name" value="WH-like_DNA-bd_sf"/>
</dbReference>
<name>A0A2T0WGJ2_9RHOB</name>
<dbReference type="RefSeq" id="WP_106267125.1">
    <property type="nucleotide sequence ID" value="NZ_PVTQ01000014.1"/>
</dbReference>
<dbReference type="Gene3D" id="3.40.50.1360">
    <property type="match status" value="1"/>
</dbReference>
<keyword evidence="2" id="KW-0805">Transcription regulation</keyword>
<dbReference type="Pfam" id="PF04198">
    <property type="entry name" value="Sugar-bind"/>
    <property type="match status" value="1"/>
</dbReference>